<dbReference type="EMBL" id="DSFP01000031">
    <property type="protein sequence ID" value="HEW45682.1"/>
    <property type="molecule type" value="Genomic_DNA"/>
</dbReference>
<evidence type="ECO:0000256" key="2">
    <source>
        <dbReference type="SAM" id="Phobius"/>
    </source>
</evidence>
<keyword evidence="2" id="KW-1133">Transmembrane helix</keyword>
<dbReference type="AlphaFoldDB" id="A0A7C2V4T3"/>
<keyword evidence="1" id="KW-0175">Coiled coil</keyword>
<reference evidence="3" key="1">
    <citation type="journal article" date="2020" name="mSystems">
        <title>Genome- and Community-Level Interaction Insights into Carbon Utilization and Element Cycling Functions of Hydrothermarchaeota in Hydrothermal Sediment.</title>
        <authorList>
            <person name="Zhou Z."/>
            <person name="Liu Y."/>
            <person name="Xu W."/>
            <person name="Pan J."/>
            <person name="Luo Z.H."/>
            <person name="Li M."/>
        </authorList>
    </citation>
    <scope>NUCLEOTIDE SEQUENCE [LARGE SCALE GENOMIC DNA]</scope>
    <source>
        <strain evidence="3">SpSt-132</strain>
    </source>
</reference>
<accession>A0A7C2V4T3</accession>
<protein>
    <recommendedName>
        <fullName evidence="4">Fimbrial assembly protein</fullName>
    </recommendedName>
</protein>
<proteinExistence type="predicted"/>
<evidence type="ECO:0000256" key="1">
    <source>
        <dbReference type="SAM" id="Coils"/>
    </source>
</evidence>
<dbReference type="Gene3D" id="6.10.250.3110">
    <property type="match status" value="1"/>
</dbReference>
<organism evidence="3">
    <name type="scientific">Hydrogenobacter sp</name>
    <dbReference type="NCBI Taxonomy" id="2152829"/>
    <lineage>
        <taxon>Bacteria</taxon>
        <taxon>Pseudomonadati</taxon>
        <taxon>Aquificota</taxon>
        <taxon>Aquificia</taxon>
        <taxon>Aquificales</taxon>
        <taxon>Aquificaceae</taxon>
        <taxon>Hydrogenobacter</taxon>
    </lineage>
</organism>
<feature type="coiled-coil region" evidence="1">
    <location>
        <begin position="55"/>
        <end position="110"/>
    </location>
</feature>
<evidence type="ECO:0000313" key="3">
    <source>
        <dbReference type="EMBL" id="HEW45682.1"/>
    </source>
</evidence>
<evidence type="ECO:0008006" key="4">
    <source>
        <dbReference type="Google" id="ProtNLM"/>
    </source>
</evidence>
<dbReference type="SUPFAM" id="SSF58100">
    <property type="entry name" value="Bacterial hemolysins"/>
    <property type="match status" value="1"/>
</dbReference>
<keyword evidence="2" id="KW-0812">Transmembrane</keyword>
<gene>
    <name evidence="3" type="ORF">ENO47_03305</name>
</gene>
<keyword evidence="2" id="KW-0472">Membrane</keyword>
<sequence length="214" mass="24655">MIRINLLKSEQKKKSISIDLTALKSLKVQDLLKVNSLYYAGAFLWIVVILAAGYYFKLNQDKENLRRKLEELNAEKSRLQAQSKRFLEQKKSLEAEIARLKAQIQDIDKSKDIIVGLKSYYNPFNNSLDLYTLSLPKTSWVNNYKQNLDINTQTVKSELDINTFDYQSISAYGRIVGNRSKKVTISPVERKATPSGFEYYNAKLSMEKPIQEGK</sequence>
<comment type="caution">
    <text evidence="3">The sequence shown here is derived from an EMBL/GenBank/DDBJ whole genome shotgun (WGS) entry which is preliminary data.</text>
</comment>
<feature type="transmembrane region" description="Helical" evidence="2">
    <location>
        <begin position="37"/>
        <end position="56"/>
    </location>
</feature>
<name>A0A7C2V4T3_9AQUI</name>